<evidence type="ECO:0000313" key="1">
    <source>
        <dbReference type="EMBL" id="OGD97467.1"/>
    </source>
</evidence>
<protein>
    <submittedName>
        <fullName evidence="1">Uncharacterized protein</fullName>
    </submittedName>
</protein>
<name>A0A1F5H099_9BACT</name>
<comment type="caution">
    <text evidence="1">The sequence shown here is derived from an EMBL/GenBank/DDBJ whole genome shotgun (WGS) entry which is preliminary data.</text>
</comment>
<dbReference type="EMBL" id="MFBJ01000004">
    <property type="protein sequence ID" value="OGD97467.1"/>
    <property type="molecule type" value="Genomic_DNA"/>
</dbReference>
<accession>A0A1F5H099</accession>
<dbReference type="Proteomes" id="UP000176666">
    <property type="component" value="Unassembled WGS sequence"/>
</dbReference>
<dbReference type="AlphaFoldDB" id="A0A1F5H099"/>
<organism evidence="1 2">
    <name type="scientific">Candidatus Curtissbacteria bacterium RIFCSPHIGHO2_12_FULL_38_9b</name>
    <dbReference type="NCBI Taxonomy" id="1797720"/>
    <lineage>
        <taxon>Bacteria</taxon>
        <taxon>Candidatus Curtissiibacteriota</taxon>
    </lineage>
</organism>
<gene>
    <name evidence="1" type="ORF">A3F02_01745</name>
</gene>
<proteinExistence type="predicted"/>
<reference evidence="1 2" key="1">
    <citation type="journal article" date="2016" name="Nat. Commun.">
        <title>Thousands of microbial genomes shed light on interconnected biogeochemical processes in an aquifer system.</title>
        <authorList>
            <person name="Anantharaman K."/>
            <person name="Brown C.T."/>
            <person name="Hug L.A."/>
            <person name="Sharon I."/>
            <person name="Castelle C.J."/>
            <person name="Probst A.J."/>
            <person name="Thomas B.C."/>
            <person name="Singh A."/>
            <person name="Wilkins M.J."/>
            <person name="Karaoz U."/>
            <person name="Brodie E.L."/>
            <person name="Williams K.H."/>
            <person name="Hubbard S.S."/>
            <person name="Banfield J.F."/>
        </authorList>
    </citation>
    <scope>NUCLEOTIDE SEQUENCE [LARGE SCALE GENOMIC DNA]</scope>
</reference>
<sequence length="66" mass="7365">MNEREGDITTNDAEILFILAFSKAITGVEGLEVLRQIMQKPPDTDTVKEIIATEVLERLAENDFGD</sequence>
<evidence type="ECO:0000313" key="2">
    <source>
        <dbReference type="Proteomes" id="UP000176666"/>
    </source>
</evidence>